<evidence type="ECO:0000313" key="1">
    <source>
        <dbReference type="EMBL" id="KAF8415197.1"/>
    </source>
</evidence>
<evidence type="ECO:0000313" key="2">
    <source>
        <dbReference type="Proteomes" id="UP001194468"/>
    </source>
</evidence>
<accession>A0AAD4BB15</accession>
<keyword evidence="2" id="KW-1185">Reference proteome</keyword>
<proteinExistence type="predicted"/>
<reference evidence="1" key="2">
    <citation type="journal article" date="2020" name="Nat. Commun.">
        <title>Large-scale genome sequencing of mycorrhizal fungi provides insights into the early evolution of symbiotic traits.</title>
        <authorList>
            <person name="Miyauchi S."/>
            <person name="Kiss E."/>
            <person name="Kuo A."/>
            <person name="Drula E."/>
            <person name="Kohler A."/>
            <person name="Sanchez-Garcia M."/>
            <person name="Morin E."/>
            <person name="Andreopoulos B."/>
            <person name="Barry K.W."/>
            <person name="Bonito G."/>
            <person name="Buee M."/>
            <person name="Carver A."/>
            <person name="Chen C."/>
            <person name="Cichocki N."/>
            <person name="Clum A."/>
            <person name="Culley D."/>
            <person name="Crous P.W."/>
            <person name="Fauchery L."/>
            <person name="Girlanda M."/>
            <person name="Hayes R.D."/>
            <person name="Keri Z."/>
            <person name="LaButti K."/>
            <person name="Lipzen A."/>
            <person name="Lombard V."/>
            <person name="Magnuson J."/>
            <person name="Maillard F."/>
            <person name="Murat C."/>
            <person name="Nolan M."/>
            <person name="Ohm R.A."/>
            <person name="Pangilinan J."/>
            <person name="Pereira M.F."/>
            <person name="Perotto S."/>
            <person name="Peter M."/>
            <person name="Pfister S."/>
            <person name="Riley R."/>
            <person name="Sitrit Y."/>
            <person name="Stielow J.B."/>
            <person name="Szollosi G."/>
            <person name="Zifcakova L."/>
            <person name="Stursova M."/>
            <person name="Spatafora J.W."/>
            <person name="Tedersoo L."/>
            <person name="Vaario L.M."/>
            <person name="Yamada A."/>
            <person name="Yan M."/>
            <person name="Wang P."/>
            <person name="Xu J."/>
            <person name="Bruns T."/>
            <person name="Baldrian P."/>
            <person name="Vilgalys R."/>
            <person name="Dunand C."/>
            <person name="Henrissat B."/>
            <person name="Grigoriev I.V."/>
            <person name="Hibbett D."/>
            <person name="Nagy L.G."/>
            <person name="Martin F.M."/>
        </authorList>
    </citation>
    <scope>NUCLEOTIDE SEQUENCE</scope>
    <source>
        <strain evidence="1">BED1</strain>
    </source>
</reference>
<comment type="caution">
    <text evidence="1">The sequence shown here is derived from an EMBL/GenBank/DDBJ whole genome shotgun (WGS) entry which is preliminary data.</text>
</comment>
<dbReference type="EMBL" id="WHUW01000362">
    <property type="protein sequence ID" value="KAF8415197.1"/>
    <property type="molecule type" value="Genomic_DNA"/>
</dbReference>
<gene>
    <name evidence="1" type="ORF">L210DRAFT_2748606</name>
</gene>
<dbReference type="AlphaFoldDB" id="A0AAD4BB15"/>
<dbReference type="Proteomes" id="UP001194468">
    <property type="component" value="Unassembled WGS sequence"/>
</dbReference>
<organism evidence="1 2">
    <name type="scientific">Boletus edulis BED1</name>
    <dbReference type="NCBI Taxonomy" id="1328754"/>
    <lineage>
        <taxon>Eukaryota</taxon>
        <taxon>Fungi</taxon>
        <taxon>Dikarya</taxon>
        <taxon>Basidiomycota</taxon>
        <taxon>Agaricomycotina</taxon>
        <taxon>Agaricomycetes</taxon>
        <taxon>Agaricomycetidae</taxon>
        <taxon>Boletales</taxon>
        <taxon>Boletineae</taxon>
        <taxon>Boletaceae</taxon>
        <taxon>Boletoideae</taxon>
        <taxon>Boletus</taxon>
    </lineage>
</organism>
<sequence>MRSQRLLVCSTNPSAPTLFHAPLFPHAESYKLSKINPGRCGHVSFISSITSALDRCDPSPTQLIWTLMPQIIQFTEAA</sequence>
<protein>
    <submittedName>
        <fullName evidence="1">Uncharacterized protein</fullName>
    </submittedName>
</protein>
<reference evidence="1" key="1">
    <citation type="submission" date="2019-10" db="EMBL/GenBank/DDBJ databases">
        <authorList>
            <consortium name="DOE Joint Genome Institute"/>
            <person name="Kuo A."/>
            <person name="Miyauchi S."/>
            <person name="Kiss E."/>
            <person name="Drula E."/>
            <person name="Kohler A."/>
            <person name="Sanchez-Garcia M."/>
            <person name="Andreopoulos B."/>
            <person name="Barry K.W."/>
            <person name="Bonito G."/>
            <person name="Buee M."/>
            <person name="Carver A."/>
            <person name="Chen C."/>
            <person name="Cichocki N."/>
            <person name="Clum A."/>
            <person name="Culley D."/>
            <person name="Crous P.W."/>
            <person name="Fauchery L."/>
            <person name="Girlanda M."/>
            <person name="Hayes R."/>
            <person name="Keri Z."/>
            <person name="LaButti K."/>
            <person name="Lipzen A."/>
            <person name="Lombard V."/>
            <person name="Magnuson J."/>
            <person name="Maillard F."/>
            <person name="Morin E."/>
            <person name="Murat C."/>
            <person name="Nolan M."/>
            <person name="Ohm R."/>
            <person name="Pangilinan J."/>
            <person name="Pereira M."/>
            <person name="Perotto S."/>
            <person name="Peter M."/>
            <person name="Riley R."/>
            <person name="Sitrit Y."/>
            <person name="Stielow B."/>
            <person name="Szollosi G."/>
            <person name="Zifcakova L."/>
            <person name="Stursova M."/>
            <person name="Spatafora J.W."/>
            <person name="Tedersoo L."/>
            <person name="Vaario L.-M."/>
            <person name="Yamada A."/>
            <person name="Yan M."/>
            <person name="Wang P."/>
            <person name="Xu J."/>
            <person name="Bruns T."/>
            <person name="Baldrian P."/>
            <person name="Vilgalys R."/>
            <person name="Henrissat B."/>
            <person name="Grigoriev I.V."/>
            <person name="Hibbett D."/>
            <person name="Nagy L.G."/>
            <person name="Martin F.M."/>
        </authorList>
    </citation>
    <scope>NUCLEOTIDE SEQUENCE</scope>
    <source>
        <strain evidence="1">BED1</strain>
    </source>
</reference>
<name>A0AAD4BB15_BOLED</name>